<organism evidence="2 3">
    <name type="scientific">Halobacillus salinarum</name>
    <dbReference type="NCBI Taxonomy" id="2932257"/>
    <lineage>
        <taxon>Bacteria</taxon>
        <taxon>Bacillati</taxon>
        <taxon>Bacillota</taxon>
        <taxon>Bacilli</taxon>
        <taxon>Bacillales</taxon>
        <taxon>Bacillaceae</taxon>
        <taxon>Halobacillus</taxon>
    </lineage>
</organism>
<dbReference type="Gene3D" id="1.10.10.10">
    <property type="entry name" value="Winged helix-like DNA-binding domain superfamily/Winged helix DNA-binding domain"/>
    <property type="match status" value="1"/>
</dbReference>
<keyword evidence="3" id="KW-1185">Reference proteome</keyword>
<accession>A0ABY4ELG0</accession>
<dbReference type="InterPro" id="IPR036390">
    <property type="entry name" value="WH_DNA-bd_sf"/>
</dbReference>
<feature type="domain" description="Transcription regulator PadR N-terminal" evidence="1">
    <location>
        <begin position="37"/>
        <end position="105"/>
    </location>
</feature>
<dbReference type="Pfam" id="PF03551">
    <property type="entry name" value="PadR"/>
    <property type="match status" value="1"/>
</dbReference>
<dbReference type="EMBL" id="CP095073">
    <property type="protein sequence ID" value="UOQ44911.1"/>
    <property type="molecule type" value="Genomic_DNA"/>
</dbReference>
<evidence type="ECO:0000313" key="3">
    <source>
        <dbReference type="Proteomes" id="UP000831787"/>
    </source>
</evidence>
<dbReference type="NCBIfam" id="NF006931">
    <property type="entry name" value="PRK09416.1"/>
    <property type="match status" value="1"/>
</dbReference>
<evidence type="ECO:0000313" key="2">
    <source>
        <dbReference type="EMBL" id="UOQ44911.1"/>
    </source>
</evidence>
<dbReference type="InterPro" id="IPR036388">
    <property type="entry name" value="WH-like_DNA-bd_sf"/>
</dbReference>
<gene>
    <name evidence="2" type="ORF">MUN89_02870</name>
</gene>
<dbReference type="Proteomes" id="UP000831787">
    <property type="component" value="Chromosome"/>
</dbReference>
<name>A0ABY4ELG0_9BACI</name>
<proteinExistence type="predicted"/>
<protein>
    <submittedName>
        <fullName evidence="2">PadR family transcriptional regulator</fullName>
    </submittedName>
</protein>
<dbReference type="SUPFAM" id="SSF46785">
    <property type="entry name" value="Winged helix' DNA-binding domain"/>
    <property type="match status" value="1"/>
</dbReference>
<reference evidence="2 3" key="1">
    <citation type="submission" date="2022-04" db="EMBL/GenBank/DDBJ databases">
        <title>Halobacillus sp. isolated from saltern.</title>
        <authorList>
            <person name="Won M."/>
            <person name="Lee C.-M."/>
            <person name="Woen H.-Y."/>
            <person name="Kwon S.-W."/>
        </authorList>
    </citation>
    <scope>NUCLEOTIDE SEQUENCE [LARGE SCALE GENOMIC DNA]</scope>
    <source>
        <strain evidence="2 3">SSBR10-3</strain>
    </source>
</reference>
<dbReference type="InterPro" id="IPR005149">
    <property type="entry name" value="Tscrpt_reg_PadR_N"/>
</dbReference>
<sequence length="126" mass="14694">MDQSVFKSLRFSETHRKEVHKKIKGPGTGEEEILISILQLLENERTGFTLSKKLRARGIVKFEDNEGHLYTALHKLEHKAYLCSKWKEDGGKYYRLTQRGARLLQKYESSSHQKDLLQPLIEVLQP</sequence>
<evidence type="ECO:0000259" key="1">
    <source>
        <dbReference type="Pfam" id="PF03551"/>
    </source>
</evidence>
<dbReference type="RefSeq" id="WP_244711239.1">
    <property type="nucleotide sequence ID" value="NZ_CP095073.1"/>
</dbReference>